<feature type="domain" description="EAL" evidence="3">
    <location>
        <begin position="634"/>
        <end position="888"/>
    </location>
</feature>
<dbReference type="Gene3D" id="3.30.450.20">
    <property type="entry name" value="PAS domain"/>
    <property type="match status" value="1"/>
</dbReference>
<accession>A0ABX1Q5I1</accession>
<feature type="domain" description="GGDEF" evidence="5">
    <location>
        <begin position="492"/>
        <end position="625"/>
    </location>
</feature>
<dbReference type="InterPro" id="IPR035965">
    <property type="entry name" value="PAS-like_dom_sf"/>
</dbReference>
<reference evidence="6 7" key="1">
    <citation type="submission" date="2019-12" db="EMBL/GenBank/DDBJ databases">
        <title>Comparative genomics gives insights into the taxonomy of the Azoarcus-Aromatoleum group and reveals separate origins of nif in the plant-associated Azoarcus and non-plant-associated Aromatoleum sub-groups.</title>
        <authorList>
            <person name="Lafos M."/>
            <person name="Maluk M."/>
            <person name="Batista M."/>
            <person name="Junghare M."/>
            <person name="Carmona M."/>
            <person name="Faoro H."/>
            <person name="Cruz L.M."/>
            <person name="Battistoni F."/>
            <person name="De Souza E."/>
            <person name="Pedrosa F."/>
            <person name="Chen W.-M."/>
            <person name="Poole P.S."/>
            <person name="Dixon R.A."/>
            <person name="James E.K."/>
        </authorList>
    </citation>
    <scope>NUCLEOTIDE SEQUENCE [LARGE SCALE GENOMIC DNA]</scope>
    <source>
        <strain evidence="6 7">22Lin</strain>
    </source>
</reference>
<dbReference type="SMART" id="SM00267">
    <property type="entry name" value="GGDEF"/>
    <property type="match status" value="1"/>
</dbReference>
<feature type="domain" description="PAC" evidence="2">
    <location>
        <begin position="408"/>
        <end position="460"/>
    </location>
</feature>
<dbReference type="Gene3D" id="3.20.20.450">
    <property type="entry name" value="EAL domain"/>
    <property type="match status" value="1"/>
</dbReference>
<dbReference type="SUPFAM" id="SSF158472">
    <property type="entry name" value="HAMP domain-like"/>
    <property type="match status" value="1"/>
</dbReference>
<keyword evidence="1" id="KW-0472">Membrane</keyword>
<evidence type="ECO:0000259" key="5">
    <source>
        <dbReference type="PROSITE" id="PS50887"/>
    </source>
</evidence>
<keyword evidence="7" id="KW-1185">Reference proteome</keyword>
<dbReference type="Pfam" id="PF00989">
    <property type="entry name" value="PAS"/>
    <property type="match status" value="1"/>
</dbReference>
<feature type="transmembrane region" description="Helical" evidence="1">
    <location>
        <begin position="54"/>
        <end position="76"/>
    </location>
</feature>
<dbReference type="SUPFAM" id="SSF55785">
    <property type="entry name" value="PYP-like sensor domain (PAS domain)"/>
    <property type="match status" value="1"/>
</dbReference>
<dbReference type="SUPFAM" id="SSF55073">
    <property type="entry name" value="Nucleotide cyclase"/>
    <property type="match status" value="1"/>
</dbReference>
<evidence type="ECO:0000259" key="2">
    <source>
        <dbReference type="PROSITE" id="PS50113"/>
    </source>
</evidence>
<dbReference type="SUPFAM" id="SSF141868">
    <property type="entry name" value="EAL domain-like"/>
    <property type="match status" value="1"/>
</dbReference>
<evidence type="ECO:0000256" key="1">
    <source>
        <dbReference type="SAM" id="Phobius"/>
    </source>
</evidence>
<dbReference type="PANTHER" id="PTHR44757:SF2">
    <property type="entry name" value="BIOFILM ARCHITECTURE MAINTENANCE PROTEIN MBAA"/>
    <property type="match status" value="1"/>
</dbReference>
<dbReference type="PANTHER" id="PTHR44757">
    <property type="entry name" value="DIGUANYLATE CYCLASE DGCP"/>
    <property type="match status" value="1"/>
</dbReference>
<feature type="transmembrane region" description="Helical" evidence="1">
    <location>
        <begin position="236"/>
        <end position="256"/>
    </location>
</feature>
<organism evidence="6 7">
    <name type="scientific">Aromatoleum diolicum</name>
    <dbReference type="NCBI Taxonomy" id="75796"/>
    <lineage>
        <taxon>Bacteria</taxon>
        <taxon>Pseudomonadati</taxon>
        <taxon>Pseudomonadota</taxon>
        <taxon>Betaproteobacteria</taxon>
        <taxon>Rhodocyclales</taxon>
        <taxon>Rhodocyclaceae</taxon>
        <taxon>Aromatoleum</taxon>
    </lineage>
</organism>
<evidence type="ECO:0000259" key="4">
    <source>
        <dbReference type="PROSITE" id="PS50885"/>
    </source>
</evidence>
<dbReference type="CDD" id="cd01948">
    <property type="entry name" value="EAL"/>
    <property type="match status" value="1"/>
</dbReference>
<protein>
    <submittedName>
        <fullName evidence="6">EAL domain-containing protein</fullName>
    </submittedName>
</protein>
<dbReference type="InterPro" id="IPR001633">
    <property type="entry name" value="EAL_dom"/>
</dbReference>
<feature type="domain" description="HAMP" evidence="4">
    <location>
        <begin position="257"/>
        <end position="309"/>
    </location>
</feature>
<dbReference type="SMART" id="SM00086">
    <property type="entry name" value="PAC"/>
    <property type="match status" value="1"/>
</dbReference>
<dbReference type="InterPro" id="IPR052155">
    <property type="entry name" value="Biofilm_reg_signaling"/>
</dbReference>
<evidence type="ECO:0000259" key="3">
    <source>
        <dbReference type="PROSITE" id="PS50883"/>
    </source>
</evidence>
<dbReference type="PROSITE" id="PS50113">
    <property type="entry name" value="PAC"/>
    <property type="match status" value="1"/>
</dbReference>
<dbReference type="NCBIfam" id="TIGR00254">
    <property type="entry name" value="GGDEF"/>
    <property type="match status" value="1"/>
</dbReference>
<name>A0ABX1Q5I1_9RHOO</name>
<dbReference type="InterPro" id="IPR000160">
    <property type="entry name" value="GGDEF_dom"/>
</dbReference>
<dbReference type="Pfam" id="PF00563">
    <property type="entry name" value="EAL"/>
    <property type="match status" value="1"/>
</dbReference>
<evidence type="ECO:0000313" key="7">
    <source>
        <dbReference type="Proteomes" id="UP000648984"/>
    </source>
</evidence>
<dbReference type="CDD" id="cd01949">
    <property type="entry name" value="GGDEF"/>
    <property type="match status" value="1"/>
</dbReference>
<dbReference type="InterPro" id="IPR000014">
    <property type="entry name" value="PAS"/>
</dbReference>
<dbReference type="InterPro" id="IPR000700">
    <property type="entry name" value="PAS-assoc_C"/>
</dbReference>
<keyword evidence="1" id="KW-1133">Transmembrane helix</keyword>
<dbReference type="InterPro" id="IPR029787">
    <property type="entry name" value="Nucleotide_cyclase"/>
</dbReference>
<sequence length="895" mass="99064">MGGNHRAARPGGAGPSVAGVAQASRWAFMSAQPYQSGPATVQAPPARRRFRQSLLVRLSIMFALGGLLVAVILLFGNRVLDDAKQRLENAVIRQVQPLAATHRLQMRSNDLRTLELELPMVRDFFALPQYVGRIQSEIDAMSAELTPFTAVLAQGRPDDARRLEEHWQRYRGDLEEIIRHAGAMDLAAAENVTSTRSRSAHAAISSILRDLVSATELASTEAYRQAQQEQQRQQRFFLALSFGGFVFLAVGLLIFARSLSRRIRTLRDAATGLAAGEDREPIAISGDDEIADLGMAFNAMQDRVVSRERSLRAAREELEERVTRRTHALAAANARLWMLSQAVEQNPIGVLIANIDRRVEYANPAYVRVTGRPADTQLTGSLPDAADLERSREIDAAFRMALLAGQDWEGERRSRRPDNSEYWEHLRLVTVRNEQGRPAHLLLMREDISQRRMQEEKVAYQAYYDSLTALPNRTLALDRLQQATSHAGREGSKCAVMFIDLDNFKQINDTLGHVAGDELLCQAAERLRSAVRAEDTVARLGGDEFLVILGGVSHASDADAVASKIIHAFAPLFQIDGREFGASPSIGVSLYPDDGAEPAVLLRNADLAMYEAKEAGRNTFRFFNQKIHDDSVARMEMERQLRGALERGELEVHFQPLVSARDGQLVGAEALLRWTHPVLGRVPPDRFIPVAEQSDLIVSIGSWVLDEACAQAARWRKARNGAFIIAVNVSPRQFSSPGLVDTIRACVDKYAIPHGQLEIEVTEGLLIRNPGEVRDAMLALEAIGVTVALDDFGTGYSSLSYLRAFPFHTIKIDRSFIRDLSDDAEDCALVVAAIRMARALGLKVVAEGVETEMQSRFLTRQESDVLQGYLFGPPIAAKDFFVDWVQNRPGAELPA</sequence>
<dbReference type="NCBIfam" id="TIGR00229">
    <property type="entry name" value="sensory_box"/>
    <property type="match status" value="1"/>
</dbReference>
<dbReference type="PROSITE" id="PS50885">
    <property type="entry name" value="HAMP"/>
    <property type="match status" value="1"/>
</dbReference>
<dbReference type="PROSITE" id="PS50887">
    <property type="entry name" value="GGDEF"/>
    <property type="match status" value="1"/>
</dbReference>
<proteinExistence type="predicted"/>
<dbReference type="InterPro" id="IPR035919">
    <property type="entry name" value="EAL_sf"/>
</dbReference>
<comment type="caution">
    <text evidence="6">The sequence shown here is derived from an EMBL/GenBank/DDBJ whole genome shotgun (WGS) entry which is preliminary data.</text>
</comment>
<dbReference type="InterPro" id="IPR003660">
    <property type="entry name" value="HAMP_dom"/>
</dbReference>
<gene>
    <name evidence="6" type="ORF">GPA25_00560</name>
</gene>
<dbReference type="Proteomes" id="UP000648984">
    <property type="component" value="Unassembled WGS sequence"/>
</dbReference>
<evidence type="ECO:0000313" key="6">
    <source>
        <dbReference type="EMBL" id="NMG73243.1"/>
    </source>
</evidence>
<dbReference type="PROSITE" id="PS50883">
    <property type="entry name" value="EAL"/>
    <property type="match status" value="1"/>
</dbReference>
<dbReference type="Pfam" id="PF00990">
    <property type="entry name" value="GGDEF"/>
    <property type="match status" value="1"/>
</dbReference>
<dbReference type="Gene3D" id="3.30.70.270">
    <property type="match status" value="1"/>
</dbReference>
<dbReference type="SMART" id="SM00304">
    <property type="entry name" value="HAMP"/>
    <property type="match status" value="1"/>
</dbReference>
<dbReference type="Gene3D" id="6.10.340.10">
    <property type="match status" value="1"/>
</dbReference>
<dbReference type="EMBL" id="WTVQ01000001">
    <property type="protein sequence ID" value="NMG73243.1"/>
    <property type="molecule type" value="Genomic_DNA"/>
</dbReference>
<keyword evidence="1" id="KW-0812">Transmembrane</keyword>
<dbReference type="InterPro" id="IPR043128">
    <property type="entry name" value="Rev_trsase/Diguanyl_cyclase"/>
</dbReference>
<dbReference type="SMART" id="SM00052">
    <property type="entry name" value="EAL"/>
    <property type="match status" value="1"/>
</dbReference>
<dbReference type="InterPro" id="IPR001610">
    <property type="entry name" value="PAC"/>
</dbReference>
<dbReference type="CDD" id="cd06225">
    <property type="entry name" value="HAMP"/>
    <property type="match status" value="1"/>
</dbReference>
<dbReference type="InterPro" id="IPR013767">
    <property type="entry name" value="PAS_fold"/>
</dbReference>
<dbReference type="Pfam" id="PF00672">
    <property type="entry name" value="HAMP"/>
    <property type="match status" value="1"/>
</dbReference>